<keyword evidence="3 6" id="KW-0732">Signal</keyword>
<evidence type="ECO:0000256" key="6">
    <source>
        <dbReference type="SAM" id="SignalP"/>
    </source>
</evidence>
<accession>A0A6J8EEJ8</accession>
<proteinExistence type="predicted"/>
<evidence type="ECO:0000256" key="5">
    <source>
        <dbReference type="SAM" id="Phobius"/>
    </source>
</evidence>
<evidence type="ECO:0000256" key="2">
    <source>
        <dbReference type="ARBA" id="ARBA00022525"/>
    </source>
</evidence>
<dbReference type="SUPFAM" id="SSF56436">
    <property type="entry name" value="C-type lectin-like"/>
    <property type="match status" value="1"/>
</dbReference>
<protein>
    <recommendedName>
        <fullName evidence="7">C-type lectin domain-containing protein</fullName>
    </recommendedName>
</protein>
<dbReference type="OrthoDB" id="6157674at2759"/>
<keyword evidence="5" id="KW-0812">Transmembrane</keyword>
<dbReference type="Gene3D" id="3.10.100.10">
    <property type="entry name" value="Mannose-Binding Protein A, subunit A"/>
    <property type="match status" value="1"/>
</dbReference>
<dbReference type="PANTHER" id="PTHR22799:SF1">
    <property type="entry name" value="C-TYPE LECTIN DOMAIN FAMILY 11 MEMBER A"/>
    <property type="match status" value="1"/>
</dbReference>
<dbReference type="EMBL" id="CACVKT020008990">
    <property type="protein sequence ID" value="CAC5419114.1"/>
    <property type="molecule type" value="Genomic_DNA"/>
</dbReference>
<organism evidence="8 9">
    <name type="scientific">Mytilus coruscus</name>
    <name type="common">Sea mussel</name>
    <dbReference type="NCBI Taxonomy" id="42192"/>
    <lineage>
        <taxon>Eukaryota</taxon>
        <taxon>Metazoa</taxon>
        <taxon>Spiralia</taxon>
        <taxon>Lophotrochozoa</taxon>
        <taxon>Mollusca</taxon>
        <taxon>Bivalvia</taxon>
        <taxon>Autobranchia</taxon>
        <taxon>Pteriomorphia</taxon>
        <taxon>Mytilida</taxon>
        <taxon>Mytiloidea</taxon>
        <taxon>Mytilidae</taxon>
        <taxon>Mytilinae</taxon>
        <taxon>Mytilus</taxon>
    </lineage>
</organism>
<dbReference type="InterPro" id="IPR016187">
    <property type="entry name" value="CTDL_fold"/>
</dbReference>
<feature type="transmembrane region" description="Helical" evidence="5">
    <location>
        <begin position="276"/>
        <end position="302"/>
    </location>
</feature>
<dbReference type="InterPro" id="IPR016186">
    <property type="entry name" value="C-type_lectin-like/link_sf"/>
</dbReference>
<dbReference type="GO" id="GO:0030246">
    <property type="term" value="F:carbohydrate binding"/>
    <property type="evidence" value="ECO:0007669"/>
    <property type="project" value="UniProtKB-KW"/>
</dbReference>
<dbReference type="PROSITE" id="PS50041">
    <property type="entry name" value="C_TYPE_LECTIN_2"/>
    <property type="match status" value="1"/>
</dbReference>
<name>A0A6J8EEJ8_MYTCO</name>
<evidence type="ECO:0000313" key="9">
    <source>
        <dbReference type="Proteomes" id="UP000507470"/>
    </source>
</evidence>
<evidence type="ECO:0000256" key="1">
    <source>
        <dbReference type="ARBA" id="ARBA00004613"/>
    </source>
</evidence>
<keyword evidence="5" id="KW-1133">Transmembrane helix</keyword>
<keyword evidence="2" id="KW-0964">Secreted</keyword>
<dbReference type="Proteomes" id="UP000507470">
    <property type="component" value="Unassembled WGS sequence"/>
</dbReference>
<dbReference type="AlphaFoldDB" id="A0A6J8EEJ8"/>
<evidence type="ECO:0000256" key="4">
    <source>
        <dbReference type="ARBA" id="ARBA00022734"/>
    </source>
</evidence>
<dbReference type="PANTHER" id="PTHR22799">
    <property type="entry name" value="TETRANECTIN-RELATED"/>
    <property type="match status" value="1"/>
</dbReference>
<keyword evidence="4" id="KW-0430">Lectin</keyword>
<dbReference type="InterPro" id="IPR001304">
    <property type="entry name" value="C-type_lectin-like"/>
</dbReference>
<feature type="signal peptide" evidence="6">
    <location>
        <begin position="1"/>
        <end position="29"/>
    </location>
</feature>
<reference evidence="8 9" key="1">
    <citation type="submission" date="2020-06" db="EMBL/GenBank/DDBJ databases">
        <authorList>
            <person name="Li R."/>
            <person name="Bekaert M."/>
        </authorList>
    </citation>
    <scope>NUCLEOTIDE SEQUENCE [LARGE SCALE GENOMIC DNA]</scope>
    <source>
        <strain evidence="9">wild</strain>
    </source>
</reference>
<dbReference type="Pfam" id="PF00059">
    <property type="entry name" value="Lectin_C"/>
    <property type="match status" value="1"/>
</dbReference>
<dbReference type="SMART" id="SM00034">
    <property type="entry name" value="CLECT"/>
    <property type="match status" value="1"/>
</dbReference>
<keyword evidence="5" id="KW-0472">Membrane</keyword>
<feature type="domain" description="C-type lectin" evidence="7">
    <location>
        <begin position="47"/>
        <end position="159"/>
    </location>
</feature>
<dbReference type="GO" id="GO:0005615">
    <property type="term" value="C:extracellular space"/>
    <property type="evidence" value="ECO:0007669"/>
    <property type="project" value="TreeGrafter"/>
</dbReference>
<keyword evidence="9" id="KW-1185">Reference proteome</keyword>
<dbReference type="CDD" id="cd00037">
    <property type="entry name" value="CLECT"/>
    <property type="match status" value="1"/>
</dbReference>
<evidence type="ECO:0000256" key="3">
    <source>
        <dbReference type="ARBA" id="ARBA00022729"/>
    </source>
</evidence>
<dbReference type="GO" id="GO:0008083">
    <property type="term" value="F:growth factor activity"/>
    <property type="evidence" value="ECO:0007669"/>
    <property type="project" value="TreeGrafter"/>
</dbReference>
<evidence type="ECO:0000313" key="8">
    <source>
        <dbReference type="EMBL" id="CAC5419114.1"/>
    </source>
</evidence>
<evidence type="ECO:0000259" key="7">
    <source>
        <dbReference type="PROSITE" id="PS50041"/>
    </source>
</evidence>
<comment type="subcellular location">
    <subcellularLocation>
        <location evidence="1">Secreted</location>
    </subcellularLocation>
</comment>
<gene>
    <name evidence="8" type="ORF">MCOR_51501</name>
</gene>
<dbReference type="InterPro" id="IPR051663">
    <property type="entry name" value="CLec_Tetranectin-domain"/>
</dbReference>
<feature type="chain" id="PRO_5026858267" description="C-type lectin domain-containing protein" evidence="6">
    <location>
        <begin position="30"/>
        <end position="317"/>
    </location>
</feature>
<sequence>MDLSWSTWFQAVTFYSAFWIAMNFGKGEGTPTCTKGRPYIENSNYVCFWLIETLNDFNTSLNLCQNDNGSLGIIPDQKTLDWLNLYRQDVGKEYKEFYIGYKMDILNKLVTLNDQLQTWAPWESGQPSGPASASCVTSFNRDGTFWDEYCTDTYYAICQWPKFLATFWNPTTTEKDSTTATTDVLSSKNKIETSTGETTTEKIKPITTAHDLGTTTDQSCRCICKTVEVNSTISAEEKAEIAANISKELSVNVETLSSTIRSKTSAKDDRPSSTGIGYVGVVLLVTVFGGLIILDLPVFWTVVKLRLYDLKTCCQKY</sequence>